<organism evidence="2 4">
    <name type="scientific">Cuscuta campestris</name>
    <dbReference type="NCBI Taxonomy" id="132261"/>
    <lineage>
        <taxon>Eukaryota</taxon>
        <taxon>Viridiplantae</taxon>
        <taxon>Streptophyta</taxon>
        <taxon>Embryophyta</taxon>
        <taxon>Tracheophyta</taxon>
        <taxon>Spermatophyta</taxon>
        <taxon>Magnoliopsida</taxon>
        <taxon>eudicotyledons</taxon>
        <taxon>Gunneridae</taxon>
        <taxon>Pentapetalae</taxon>
        <taxon>asterids</taxon>
        <taxon>lamiids</taxon>
        <taxon>Solanales</taxon>
        <taxon>Convolvulaceae</taxon>
        <taxon>Cuscuteae</taxon>
        <taxon>Cuscuta</taxon>
        <taxon>Cuscuta subgen. Grammica</taxon>
        <taxon>Cuscuta sect. Cleistogrammica</taxon>
    </lineage>
</organism>
<feature type="region of interest" description="Disordered" evidence="1">
    <location>
        <begin position="267"/>
        <end position="314"/>
    </location>
</feature>
<keyword evidence="4" id="KW-1185">Reference proteome</keyword>
<reference evidence="2 4" key="1">
    <citation type="submission" date="2018-04" db="EMBL/GenBank/DDBJ databases">
        <authorList>
            <person name="Vogel A."/>
        </authorList>
    </citation>
    <scope>NUCLEOTIDE SEQUENCE [LARGE SCALE GENOMIC DNA]</scope>
</reference>
<evidence type="ECO:0000313" key="2">
    <source>
        <dbReference type="EMBL" id="VFQ68450.1"/>
    </source>
</evidence>
<gene>
    <name evidence="2" type="ORF">CCAM_LOCUS10226</name>
    <name evidence="3" type="ORF">CCAM_LOCUS10233</name>
</gene>
<protein>
    <submittedName>
        <fullName evidence="2">Uncharacterized protein</fullName>
    </submittedName>
</protein>
<dbReference type="OrthoDB" id="1302923at2759"/>
<dbReference type="EMBL" id="OOIL02000692">
    <property type="protein sequence ID" value="VFQ68457.1"/>
    <property type="molecule type" value="Genomic_DNA"/>
</dbReference>
<evidence type="ECO:0000313" key="4">
    <source>
        <dbReference type="Proteomes" id="UP000595140"/>
    </source>
</evidence>
<feature type="compositionally biased region" description="Polar residues" evidence="1">
    <location>
        <begin position="83"/>
        <end position="100"/>
    </location>
</feature>
<dbReference type="EMBL" id="OOIL02000692">
    <property type="protein sequence ID" value="VFQ68450.1"/>
    <property type="molecule type" value="Genomic_DNA"/>
</dbReference>
<dbReference type="AlphaFoldDB" id="A0A484KSZ6"/>
<feature type="compositionally biased region" description="Polar residues" evidence="1">
    <location>
        <begin position="301"/>
        <end position="310"/>
    </location>
</feature>
<evidence type="ECO:0000256" key="1">
    <source>
        <dbReference type="SAM" id="MobiDB-lite"/>
    </source>
</evidence>
<feature type="region of interest" description="Disordered" evidence="1">
    <location>
        <begin position="76"/>
        <end position="253"/>
    </location>
</feature>
<proteinExistence type="predicted"/>
<feature type="compositionally biased region" description="Basic and acidic residues" evidence="1">
    <location>
        <begin position="267"/>
        <end position="276"/>
    </location>
</feature>
<dbReference type="Proteomes" id="UP000595140">
    <property type="component" value="Unassembled WGS sequence"/>
</dbReference>
<sequence length="355" mass="38631">MLIRIDMSKELPLSFEVNLPDGDKYTQRVVYEGLPKYCYRCKNFGHNLLNCRVLRALHHRKLGDFTAKISEHFRAEKLPSKGGKTTANTPSSKGPSSGETSIRARQRQVRCKPVNGDGSEAPGSVSALPKPVVKTPPLKPLEGVDVVQSVDEGTSHLKPTKTVPETKQKQKKATKTIDNPSDGNKGLDSGSGAPKPVSKPAPKPPNLGQVDGLDGADLRGEKAGQRVPPAAVTKPVEATTNKKNKTANHERSGWESCFAPWAVHEDQATSKPEANEAKGNMKRAKHKKPSEPDGVVETHNETTSSYSSGEAKSAWRVAQDKQKEEWIDRLLKAALLRVDRNDAKRPNSKACTGFA</sequence>
<evidence type="ECO:0000313" key="3">
    <source>
        <dbReference type="EMBL" id="VFQ68457.1"/>
    </source>
</evidence>
<name>A0A484KSZ6_9ASTE</name>
<accession>A0A484KSZ6</accession>